<gene>
    <name evidence="2" type="ORF">BRAPAZ1V2_A02P37410.2</name>
</gene>
<evidence type="ECO:0000313" key="2">
    <source>
        <dbReference type="EMBL" id="CAG7894789.1"/>
    </source>
</evidence>
<organism evidence="2 3">
    <name type="scientific">Brassica campestris</name>
    <name type="common">Field mustard</name>
    <dbReference type="NCBI Taxonomy" id="3711"/>
    <lineage>
        <taxon>Eukaryota</taxon>
        <taxon>Viridiplantae</taxon>
        <taxon>Streptophyta</taxon>
        <taxon>Embryophyta</taxon>
        <taxon>Tracheophyta</taxon>
        <taxon>Spermatophyta</taxon>
        <taxon>Magnoliopsida</taxon>
        <taxon>eudicotyledons</taxon>
        <taxon>Gunneridae</taxon>
        <taxon>Pentapetalae</taxon>
        <taxon>rosids</taxon>
        <taxon>malvids</taxon>
        <taxon>Brassicales</taxon>
        <taxon>Brassicaceae</taxon>
        <taxon>Brassiceae</taxon>
        <taxon>Brassica</taxon>
    </lineage>
</organism>
<accession>A0A8D9HAQ5</accession>
<dbReference type="EMBL" id="LS974618">
    <property type="protein sequence ID" value="CAG7894789.1"/>
    <property type="molecule type" value="Genomic_DNA"/>
</dbReference>
<feature type="transmembrane region" description="Helical" evidence="1">
    <location>
        <begin position="41"/>
        <end position="65"/>
    </location>
</feature>
<keyword evidence="1" id="KW-1133">Transmembrane helix</keyword>
<evidence type="ECO:0000313" key="3">
    <source>
        <dbReference type="Proteomes" id="UP000694005"/>
    </source>
</evidence>
<evidence type="ECO:0000256" key="1">
    <source>
        <dbReference type="SAM" id="Phobius"/>
    </source>
</evidence>
<keyword evidence="1" id="KW-0812">Transmembrane</keyword>
<dbReference type="Proteomes" id="UP000694005">
    <property type="component" value="Chromosome A02"/>
</dbReference>
<dbReference type="Gramene" id="A02p37410.2_BraZ1">
    <property type="protein sequence ID" value="A02p37410.2_BraZ1.CDS"/>
    <property type="gene ID" value="A02g37410.2_BraZ1"/>
</dbReference>
<name>A0A8D9HAQ5_BRACM</name>
<dbReference type="AlphaFoldDB" id="A0A8D9HAQ5"/>
<sequence>MLAVVRRLWSRFLRISHRRDKTCFFSKTMPTLMKKLARKYLLFYGTVFWDFSIYLEVVAILPSWFCYREVGTKTI</sequence>
<keyword evidence="1" id="KW-0472">Membrane</keyword>
<proteinExistence type="predicted"/>
<protein>
    <submittedName>
        <fullName evidence="2">Uncharacterized protein</fullName>
    </submittedName>
</protein>
<reference evidence="2 3" key="1">
    <citation type="submission" date="2021-07" db="EMBL/GenBank/DDBJ databases">
        <authorList>
            <consortium name="Genoscope - CEA"/>
            <person name="William W."/>
        </authorList>
    </citation>
    <scope>NUCLEOTIDE SEQUENCE [LARGE SCALE GENOMIC DNA]</scope>
</reference>